<dbReference type="InterPro" id="IPR025669">
    <property type="entry name" value="AAA_dom"/>
</dbReference>
<keyword evidence="3" id="KW-0808">Transferase</keyword>
<dbReference type="Gene3D" id="3.40.50.300">
    <property type="entry name" value="P-loop containing nucleotide triphosphate hydrolases"/>
    <property type="match status" value="1"/>
</dbReference>
<keyword evidence="7" id="KW-0829">Tyrosine-protein kinase</keyword>
<dbReference type="InterPro" id="IPR050445">
    <property type="entry name" value="Bact_polysacc_biosynth/exp"/>
</dbReference>
<dbReference type="RefSeq" id="WP_087435810.1">
    <property type="nucleotide sequence ID" value="NZ_JAMDLV010000044.1"/>
</dbReference>
<dbReference type="PANTHER" id="PTHR32309:SF13">
    <property type="entry name" value="FERRIC ENTEROBACTIN TRANSPORT PROTEIN FEPE"/>
    <property type="match status" value="1"/>
</dbReference>
<dbReference type="InterPro" id="IPR005702">
    <property type="entry name" value="Wzc-like_C"/>
</dbReference>
<dbReference type="EMBL" id="JAMDLW010000020">
    <property type="protein sequence ID" value="MCY9521133.1"/>
    <property type="molecule type" value="Genomic_DNA"/>
</dbReference>
<evidence type="ECO:0000259" key="9">
    <source>
        <dbReference type="Pfam" id="PF13614"/>
    </source>
</evidence>
<evidence type="ECO:0000256" key="4">
    <source>
        <dbReference type="ARBA" id="ARBA00022741"/>
    </source>
</evidence>
<protein>
    <recommendedName>
        <fullName evidence="2">non-specific protein-tyrosine kinase</fullName>
        <ecNumber evidence="2">2.7.10.2</ecNumber>
    </recommendedName>
</protein>
<sequence length="224" mass="24894">MFRQMRKPAFITRDDPQSYVSEHYRQLRTNIGQLLNEGNLKSLAVTSANQGEGKTTTVINLAVSFAMEGRRTVIVDADLRRPAIHQVFNVGKSLGLSSLLNETTVLDQVLRETEIEHLWTLPAGAIPDNPAELLSSQPMTDCLRQLQQSFDVVLVDCPPVLPVVDSKIIANKCDGAVLVVLAGKTKAQAVKRAKRQFEIVKANLLGTVLNGQEKIYKSEWYDYC</sequence>
<evidence type="ECO:0000256" key="6">
    <source>
        <dbReference type="ARBA" id="ARBA00022840"/>
    </source>
</evidence>
<dbReference type="EC" id="2.7.10.2" evidence="2"/>
<dbReference type="Pfam" id="PF13614">
    <property type="entry name" value="AAA_31"/>
    <property type="match status" value="1"/>
</dbReference>
<accession>A0ABT4DXX6</accession>
<keyword evidence="4" id="KW-0547">Nucleotide-binding</keyword>
<evidence type="ECO:0000256" key="8">
    <source>
        <dbReference type="ARBA" id="ARBA00051245"/>
    </source>
</evidence>
<name>A0ABT4DXX6_9BACL</name>
<evidence type="ECO:0000313" key="10">
    <source>
        <dbReference type="EMBL" id="MCY9521133.1"/>
    </source>
</evidence>
<gene>
    <name evidence="10" type="ORF">M5X09_15895</name>
</gene>
<evidence type="ECO:0000256" key="7">
    <source>
        <dbReference type="ARBA" id="ARBA00023137"/>
    </source>
</evidence>
<dbReference type="Proteomes" id="UP001207626">
    <property type="component" value="Unassembled WGS sequence"/>
</dbReference>
<evidence type="ECO:0000256" key="2">
    <source>
        <dbReference type="ARBA" id="ARBA00011903"/>
    </source>
</evidence>
<evidence type="ECO:0000256" key="1">
    <source>
        <dbReference type="ARBA" id="ARBA00007316"/>
    </source>
</evidence>
<comment type="caution">
    <text evidence="10">The sequence shown here is derived from an EMBL/GenBank/DDBJ whole genome shotgun (WGS) entry which is preliminary data.</text>
</comment>
<keyword evidence="5 10" id="KW-0418">Kinase</keyword>
<comment type="catalytic activity">
    <reaction evidence="8">
        <text>L-tyrosyl-[protein] + ATP = O-phospho-L-tyrosyl-[protein] + ADP + H(+)</text>
        <dbReference type="Rhea" id="RHEA:10596"/>
        <dbReference type="Rhea" id="RHEA-COMP:10136"/>
        <dbReference type="Rhea" id="RHEA-COMP:20101"/>
        <dbReference type="ChEBI" id="CHEBI:15378"/>
        <dbReference type="ChEBI" id="CHEBI:30616"/>
        <dbReference type="ChEBI" id="CHEBI:46858"/>
        <dbReference type="ChEBI" id="CHEBI:61978"/>
        <dbReference type="ChEBI" id="CHEBI:456216"/>
        <dbReference type="EC" id="2.7.10.2"/>
    </reaction>
</comment>
<feature type="domain" description="AAA" evidence="9">
    <location>
        <begin position="43"/>
        <end position="170"/>
    </location>
</feature>
<dbReference type="NCBIfam" id="TIGR01007">
    <property type="entry name" value="eps_fam"/>
    <property type="match status" value="1"/>
</dbReference>
<keyword evidence="11" id="KW-1185">Reference proteome</keyword>
<organism evidence="10 11">
    <name type="scientific">Paenibacillus apiarius</name>
    <dbReference type="NCBI Taxonomy" id="46240"/>
    <lineage>
        <taxon>Bacteria</taxon>
        <taxon>Bacillati</taxon>
        <taxon>Bacillota</taxon>
        <taxon>Bacilli</taxon>
        <taxon>Bacillales</taxon>
        <taxon>Paenibacillaceae</taxon>
        <taxon>Paenibacillus</taxon>
    </lineage>
</organism>
<dbReference type="CDD" id="cd05387">
    <property type="entry name" value="BY-kinase"/>
    <property type="match status" value="1"/>
</dbReference>
<comment type="similarity">
    <text evidence="1">Belongs to the CpsD/CapB family.</text>
</comment>
<evidence type="ECO:0000256" key="3">
    <source>
        <dbReference type="ARBA" id="ARBA00022679"/>
    </source>
</evidence>
<evidence type="ECO:0000313" key="11">
    <source>
        <dbReference type="Proteomes" id="UP001207626"/>
    </source>
</evidence>
<dbReference type="PANTHER" id="PTHR32309">
    <property type="entry name" value="TYROSINE-PROTEIN KINASE"/>
    <property type="match status" value="1"/>
</dbReference>
<proteinExistence type="inferred from homology"/>
<dbReference type="GO" id="GO:0016301">
    <property type="term" value="F:kinase activity"/>
    <property type="evidence" value="ECO:0007669"/>
    <property type="project" value="UniProtKB-KW"/>
</dbReference>
<dbReference type="SUPFAM" id="SSF52540">
    <property type="entry name" value="P-loop containing nucleoside triphosphate hydrolases"/>
    <property type="match status" value="1"/>
</dbReference>
<evidence type="ECO:0000256" key="5">
    <source>
        <dbReference type="ARBA" id="ARBA00022777"/>
    </source>
</evidence>
<keyword evidence="6" id="KW-0067">ATP-binding</keyword>
<reference evidence="10 11" key="1">
    <citation type="submission" date="2022-05" db="EMBL/GenBank/DDBJ databases">
        <title>Genome Sequencing of Bee-Associated Microbes.</title>
        <authorList>
            <person name="Dunlap C."/>
        </authorList>
    </citation>
    <scope>NUCLEOTIDE SEQUENCE [LARGE SCALE GENOMIC DNA]</scope>
    <source>
        <strain evidence="10 11">NRRL NRS-1438</strain>
    </source>
</reference>
<dbReference type="InterPro" id="IPR027417">
    <property type="entry name" value="P-loop_NTPase"/>
</dbReference>